<evidence type="ECO:0000256" key="3">
    <source>
        <dbReference type="ARBA" id="ARBA00024670"/>
    </source>
</evidence>
<dbReference type="Pfam" id="PF01740">
    <property type="entry name" value="STAS"/>
    <property type="match status" value="1"/>
</dbReference>
<comment type="caution">
    <text evidence="6">The sequence shown here is derived from an EMBL/GenBank/DDBJ whole genome shotgun (WGS) entry which is preliminary data.</text>
</comment>
<feature type="domain" description="STAS" evidence="5">
    <location>
        <begin position="16"/>
        <end position="110"/>
    </location>
</feature>
<dbReference type="InterPro" id="IPR003658">
    <property type="entry name" value="Anti-sigma_ant"/>
</dbReference>
<sequence length="110" mass="12383">MNLEIIQIEKAGKQYLILNGEVDVYTAKKLNETLLHLTGIEGNEIIIDLSQVNYIDSIGLGTFIGALKSSHKHDSSIKLIGMTERVRRLFHITGLDEVMNIDESMREEAK</sequence>
<dbReference type="OrthoDB" id="9793697at2"/>
<dbReference type="SUPFAM" id="SSF52091">
    <property type="entry name" value="SpoIIaa-like"/>
    <property type="match status" value="1"/>
</dbReference>
<proteinExistence type="inferred from homology"/>
<dbReference type="NCBIfam" id="TIGR00377">
    <property type="entry name" value="ant_ant_sig"/>
    <property type="match status" value="1"/>
</dbReference>
<gene>
    <name evidence="6" type="ORF">BKP37_06675</name>
</gene>
<name>A0A1S2LRG0_9BACI</name>
<dbReference type="Proteomes" id="UP000179524">
    <property type="component" value="Unassembled WGS sequence"/>
</dbReference>
<dbReference type="InterPro" id="IPR036513">
    <property type="entry name" value="STAS_dom_sf"/>
</dbReference>
<evidence type="ECO:0000313" key="7">
    <source>
        <dbReference type="Proteomes" id="UP000179524"/>
    </source>
</evidence>
<dbReference type="InterPro" id="IPR002645">
    <property type="entry name" value="STAS_dom"/>
</dbReference>
<dbReference type="CDD" id="cd07043">
    <property type="entry name" value="STAS_anti-anti-sigma_factors"/>
    <property type="match status" value="1"/>
</dbReference>
<dbReference type="PROSITE" id="PS50801">
    <property type="entry name" value="STAS"/>
    <property type="match status" value="1"/>
</dbReference>
<dbReference type="AlphaFoldDB" id="A0A1S2LRG0"/>
<evidence type="ECO:0000313" key="6">
    <source>
        <dbReference type="EMBL" id="OIJ15098.1"/>
    </source>
</evidence>
<evidence type="ECO:0000256" key="2">
    <source>
        <dbReference type="ARBA" id="ARBA00022553"/>
    </source>
</evidence>
<dbReference type="RefSeq" id="WP_071308842.1">
    <property type="nucleotide sequence ID" value="NZ_MLQR01000014.1"/>
</dbReference>
<dbReference type="Gene3D" id="3.30.750.24">
    <property type="entry name" value="STAS domain"/>
    <property type="match status" value="1"/>
</dbReference>
<protein>
    <recommendedName>
        <fullName evidence="4">Anti-sigma factor antagonist</fullName>
    </recommendedName>
</protein>
<dbReference type="GO" id="GO:0043856">
    <property type="term" value="F:anti-sigma factor antagonist activity"/>
    <property type="evidence" value="ECO:0007669"/>
    <property type="project" value="InterPro"/>
</dbReference>
<reference evidence="6 7" key="1">
    <citation type="submission" date="2016-10" db="EMBL/GenBank/DDBJ databases">
        <title>Draft genome sequences of four alkaliphilic bacteria belonging to the Anaerobacillus genus.</title>
        <authorList>
            <person name="Bassil N.M."/>
            <person name="Lloyd J.R."/>
        </authorList>
    </citation>
    <scope>NUCLEOTIDE SEQUENCE [LARGE SCALE GENOMIC DNA]</scope>
    <source>
        <strain evidence="6 7">DSM 18345</strain>
    </source>
</reference>
<dbReference type="EMBL" id="MLQR01000014">
    <property type="protein sequence ID" value="OIJ15098.1"/>
    <property type="molecule type" value="Genomic_DNA"/>
</dbReference>
<dbReference type="PANTHER" id="PTHR33495:SF9">
    <property type="entry name" value="ANTI-SIGMA-B FACTOR ANTAGONIST"/>
    <property type="match status" value="1"/>
</dbReference>
<comment type="similarity">
    <text evidence="1 4">Belongs to the anti-sigma-factor antagonist family.</text>
</comment>
<dbReference type="PANTHER" id="PTHR33495">
    <property type="entry name" value="ANTI-SIGMA FACTOR ANTAGONIST TM_1081-RELATED-RELATED"/>
    <property type="match status" value="1"/>
</dbReference>
<evidence type="ECO:0000256" key="1">
    <source>
        <dbReference type="ARBA" id="ARBA00009013"/>
    </source>
</evidence>
<keyword evidence="2" id="KW-0597">Phosphoprotein</keyword>
<evidence type="ECO:0000259" key="5">
    <source>
        <dbReference type="PROSITE" id="PS50801"/>
    </source>
</evidence>
<keyword evidence="7" id="KW-1185">Reference proteome</keyword>
<evidence type="ECO:0000256" key="4">
    <source>
        <dbReference type="RuleBase" id="RU003749"/>
    </source>
</evidence>
<accession>A0A1S2LRG0</accession>
<organism evidence="6 7">
    <name type="scientific">Anaerobacillus alkalilacustris</name>
    <dbReference type="NCBI Taxonomy" id="393763"/>
    <lineage>
        <taxon>Bacteria</taxon>
        <taxon>Bacillati</taxon>
        <taxon>Bacillota</taxon>
        <taxon>Bacilli</taxon>
        <taxon>Bacillales</taxon>
        <taxon>Bacillaceae</taxon>
        <taxon>Anaerobacillus</taxon>
    </lineage>
</organism>
<comment type="function">
    <text evidence="3">Positive regulator of sigma-B activity. Non-phosphorylated RsbV binds to RsbW, preventing its association with sigma-B. When phosphorylated, releases RsbW, which is then free to complex with and inactivate sigma-B.</text>
</comment>